<feature type="transmembrane region" description="Helical" evidence="12">
    <location>
        <begin position="206"/>
        <end position="225"/>
    </location>
</feature>
<keyword evidence="6" id="KW-0999">Mitochondrion inner membrane</keyword>
<feature type="repeat" description="Solcar" evidence="10">
    <location>
        <begin position="1"/>
        <end position="90"/>
    </location>
</feature>
<evidence type="ECO:0000256" key="7">
    <source>
        <dbReference type="ARBA" id="ARBA00022989"/>
    </source>
</evidence>
<feature type="transmembrane region" description="Helical" evidence="12">
    <location>
        <begin position="102"/>
        <end position="126"/>
    </location>
</feature>
<comment type="caution">
    <text evidence="13">The sequence shown here is derived from an EMBL/GenBank/DDBJ whole genome shotgun (WGS) entry which is preliminary data.</text>
</comment>
<evidence type="ECO:0000313" key="13">
    <source>
        <dbReference type="EMBL" id="OXA64673.1"/>
    </source>
</evidence>
<reference evidence="13 14" key="1">
    <citation type="submission" date="2015-12" db="EMBL/GenBank/DDBJ databases">
        <title>The genome of Folsomia candida.</title>
        <authorList>
            <person name="Faddeeva A."/>
            <person name="Derks M.F."/>
            <person name="Anvar Y."/>
            <person name="Smit S."/>
            <person name="Van Straalen N."/>
            <person name="Roelofs D."/>
        </authorList>
    </citation>
    <scope>NUCLEOTIDE SEQUENCE [LARGE SCALE GENOMIC DNA]</scope>
    <source>
        <strain evidence="13 14">VU population</strain>
        <tissue evidence="13">Whole body</tissue>
    </source>
</reference>
<evidence type="ECO:0000256" key="6">
    <source>
        <dbReference type="ARBA" id="ARBA00022792"/>
    </source>
</evidence>
<evidence type="ECO:0000256" key="3">
    <source>
        <dbReference type="ARBA" id="ARBA00022448"/>
    </source>
</evidence>
<sequence length="304" mass="33636">MELALGGIAAVGAGFFSNPLEVVKIRMQLQGELQARGQYSVHYKNVFHAAYTIGMKDGVVALQKGLVPALWYQWVMNGLRLGIYQMGTNSGWTKNKKGEVSMAGSVLVASCAGAIGATVGSPFFLVKTQLQSRANDPTIAVGQQHSHSRMTPAFREIYNKWGLAGFWRGCTSSVPRVVVASAVQLPVFDESIQFIRRQKLFSEGSLLNPFCASMIAGVFVSFFMAPFDLISTRFYNQGVDKYGNGILYKNIMECGMKIGQSEGLLGFFKGWTANYFRLGPHTLLTLVAWDFLKTKYKLYESKRK</sequence>
<evidence type="ECO:0000256" key="1">
    <source>
        <dbReference type="ARBA" id="ARBA00004448"/>
    </source>
</evidence>
<dbReference type="PANTHER" id="PTHR45928:SF1">
    <property type="entry name" value="RE38146P"/>
    <property type="match status" value="1"/>
</dbReference>
<comment type="similarity">
    <text evidence="2 11">Belongs to the mitochondrial carrier (TC 2.A.29) family.</text>
</comment>
<dbReference type="InterPro" id="IPR023395">
    <property type="entry name" value="MCP_dom_sf"/>
</dbReference>
<evidence type="ECO:0000256" key="12">
    <source>
        <dbReference type="SAM" id="Phobius"/>
    </source>
</evidence>
<keyword evidence="4 10" id="KW-0812">Transmembrane</keyword>
<dbReference type="EMBL" id="LNIX01000001">
    <property type="protein sequence ID" value="OXA64673.1"/>
    <property type="molecule type" value="Genomic_DNA"/>
</dbReference>
<keyword evidence="14" id="KW-1185">Reference proteome</keyword>
<evidence type="ECO:0000256" key="11">
    <source>
        <dbReference type="RuleBase" id="RU000488"/>
    </source>
</evidence>
<dbReference type="GO" id="GO:0005743">
    <property type="term" value="C:mitochondrial inner membrane"/>
    <property type="evidence" value="ECO:0007669"/>
    <property type="project" value="UniProtKB-SubCell"/>
</dbReference>
<dbReference type="OMA" id="GWVHNKK"/>
<dbReference type="SUPFAM" id="SSF103506">
    <property type="entry name" value="Mitochondrial carrier"/>
    <property type="match status" value="1"/>
</dbReference>
<keyword evidence="3 11" id="KW-0813">Transport</keyword>
<evidence type="ECO:0000256" key="4">
    <source>
        <dbReference type="ARBA" id="ARBA00022692"/>
    </source>
</evidence>
<dbReference type="Proteomes" id="UP000198287">
    <property type="component" value="Unassembled WGS sequence"/>
</dbReference>
<evidence type="ECO:0000256" key="2">
    <source>
        <dbReference type="ARBA" id="ARBA00006375"/>
    </source>
</evidence>
<evidence type="ECO:0008006" key="15">
    <source>
        <dbReference type="Google" id="ProtNLM"/>
    </source>
</evidence>
<comment type="subcellular location">
    <subcellularLocation>
        <location evidence="1">Mitochondrion inner membrane</location>
        <topology evidence="1">Multi-pass membrane protein</topology>
    </subcellularLocation>
</comment>
<gene>
    <name evidence="13" type="ORF">Fcan01_01746</name>
</gene>
<evidence type="ECO:0000256" key="5">
    <source>
        <dbReference type="ARBA" id="ARBA00022737"/>
    </source>
</evidence>
<dbReference type="OrthoDB" id="6703404at2759"/>
<keyword evidence="7 12" id="KW-1133">Transmembrane helix</keyword>
<keyword evidence="5" id="KW-0677">Repeat</keyword>
<evidence type="ECO:0000256" key="10">
    <source>
        <dbReference type="PROSITE-ProRule" id="PRU00282"/>
    </source>
</evidence>
<keyword evidence="9 10" id="KW-0472">Membrane</keyword>
<dbReference type="InterPro" id="IPR051508">
    <property type="entry name" value="Mito_Carrier_Antiporter"/>
</dbReference>
<keyword evidence="8" id="KW-0496">Mitochondrion</keyword>
<feature type="repeat" description="Solcar" evidence="10">
    <location>
        <begin position="204"/>
        <end position="295"/>
    </location>
</feature>
<organism evidence="13 14">
    <name type="scientific">Folsomia candida</name>
    <name type="common">Springtail</name>
    <dbReference type="NCBI Taxonomy" id="158441"/>
    <lineage>
        <taxon>Eukaryota</taxon>
        <taxon>Metazoa</taxon>
        <taxon>Ecdysozoa</taxon>
        <taxon>Arthropoda</taxon>
        <taxon>Hexapoda</taxon>
        <taxon>Collembola</taxon>
        <taxon>Entomobryomorpha</taxon>
        <taxon>Isotomoidea</taxon>
        <taxon>Isotomidae</taxon>
        <taxon>Proisotominae</taxon>
        <taxon>Folsomia</taxon>
    </lineage>
</organism>
<protein>
    <recommendedName>
        <fullName evidence="15">Solute carrier family 25 member 35</fullName>
    </recommendedName>
</protein>
<dbReference type="InterPro" id="IPR018108">
    <property type="entry name" value="MCP_transmembrane"/>
</dbReference>
<dbReference type="AlphaFoldDB" id="A0A226F4G3"/>
<dbReference type="PROSITE" id="PS50920">
    <property type="entry name" value="SOLCAR"/>
    <property type="match status" value="3"/>
</dbReference>
<dbReference type="PANTHER" id="PTHR45928">
    <property type="entry name" value="RE38146P"/>
    <property type="match status" value="1"/>
</dbReference>
<dbReference type="Gene3D" id="1.50.40.10">
    <property type="entry name" value="Mitochondrial carrier domain"/>
    <property type="match status" value="1"/>
</dbReference>
<feature type="repeat" description="Solcar" evidence="10">
    <location>
        <begin position="100"/>
        <end position="194"/>
    </location>
</feature>
<dbReference type="Pfam" id="PF00153">
    <property type="entry name" value="Mito_carr"/>
    <property type="match status" value="3"/>
</dbReference>
<evidence type="ECO:0000256" key="9">
    <source>
        <dbReference type="ARBA" id="ARBA00023136"/>
    </source>
</evidence>
<proteinExistence type="inferred from homology"/>
<evidence type="ECO:0000313" key="14">
    <source>
        <dbReference type="Proteomes" id="UP000198287"/>
    </source>
</evidence>
<name>A0A226F4G3_FOLCA</name>
<evidence type="ECO:0000256" key="8">
    <source>
        <dbReference type="ARBA" id="ARBA00023128"/>
    </source>
</evidence>
<accession>A0A226F4G3</accession>